<accession>A0A024GIT0</accession>
<dbReference type="InParanoid" id="A0A024GIT0"/>
<name>A0A024GIT0_9STRA</name>
<feature type="compositionally biased region" description="Polar residues" evidence="1">
    <location>
        <begin position="8"/>
        <end position="17"/>
    </location>
</feature>
<protein>
    <submittedName>
        <fullName evidence="2">Uncharacterized protein</fullName>
    </submittedName>
</protein>
<reference evidence="2 3" key="1">
    <citation type="submission" date="2012-05" db="EMBL/GenBank/DDBJ databases">
        <title>Recombination and specialization in a pathogen metapopulation.</title>
        <authorList>
            <person name="Gardiner A."/>
            <person name="Kemen E."/>
            <person name="Schultz-Larsen T."/>
            <person name="MacLean D."/>
            <person name="Van Oosterhout C."/>
            <person name="Jones J.D.G."/>
        </authorList>
    </citation>
    <scope>NUCLEOTIDE SEQUENCE [LARGE SCALE GENOMIC DNA]</scope>
    <source>
        <strain evidence="2 3">Ac Nc2</strain>
    </source>
</reference>
<gene>
    <name evidence="2" type="ORF">BN9_076300</name>
</gene>
<comment type="caution">
    <text evidence="2">The sequence shown here is derived from an EMBL/GenBank/DDBJ whole genome shotgun (WGS) entry which is preliminary data.</text>
</comment>
<dbReference type="Proteomes" id="UP000053237">
    <property type="component" value="Unassembled WGS sequence"/>
</dbReference>
<proteinExistence type="predicted"/>
<evidence type="ECO:0000313" key="2">
    <source>
        <dbReference type="EMBL" id="CCI46675.1"/>
    </source>
</evidence>
<evidence type="ECO:0000313" key="3">
    <source>
        <dbReference type="Proteomes" id="UP000053237"/>
    </source>
</evidence>
<keyword evidence="3" id="KW-1185">Reference proteome</keyword>
<dbReference type="OrthoDB" id="65810at2759"/>
<feature type="region of interest" description="Disordered" evidence="1">
    <location>
        <begin position="1"/>
        <end position="20"/>
    </location>
</feature>
<sequence length="188" mass="20848">MPKDRPAASSSMNTTPEHTPGRLAFAEMRELLKLYHENKATWTAAALATKFELDEEKILIIIKHVGPPIVIPLSSNEAYPQGVYILLVPLDKLTTVPGLPAPIAPDVVAKTDKSITLRVTKTTDADEYLKFQVGYSEHGYVYYSWTESQLFNCVVEGLPSNSARYRKGPIGGHEDGSMQRMVSIDLEE</sequence>
<organism evidence="2 3">
    <name type="scientific">Albugo candida</name>
    <dbReference type="NCBI Taxonomy" id="65357"/>
    <lineage>
        <taxon>Eukaryota</taxon>
        <taxon>Sar</taxon>
        <taxon>Stramenopiles</taxon>
        <taxon>Oomycota</taxon>
        <taxon>Peronosporomycetes</taxon>
        <taxon>Albuginales</taxon>
        <taxon>Albuginaceae</taxon>
        <taxon>Albugo</taxon>
    </lineage>
</organism>
<dbReference type="AlphaFoldDB" id="A0A024GIT0"/>
<dbReference type="EMBL" id="CAIX01000136">
    <property type="protein sequence ID" value="CCI46675.1"/>
    <property type="molecule type" value="Genomic_DNA"/>
</dbReference>
<evidence type="ECO:0000256" key="1">
    <source>
        <dbReference type="SAM" id="MobiDB-lite"/>
    </source>
</evidence>